<comment type="caution">
    <text evidence="3">The sequence shown here is derived from an EMBL/GenBank/DDBJ whole genome shotgun (WGS) entry which is preliminary data.</text>
</comment>
<feature type="transmembrane region" description="Helical" evidence="2">
    <location>
        <begin position="150"/>
        <end position="174"/>
    </location>
</feature>
<feature type="transmembrane region" description="Helical" evidence="2">
    <location>
        <begin position="77"/>
        <end position="97"/>
    </location>
</feature>
<accession>A0A8I0KPL3</accession>
<reference evidence="3 4" key="1">
    <citation type="submission" date="2020-08" db="EMBL/GenBank/DDBJ databases">
        <title>Winkia gen. nov., sp. nov., isolated from faeces of the Anser albifrons in China.</title>
        <authorList>
            <person name="Liu Q."/>
        </authorList>
    </citation>
    <scope>NUCLEOTIDE SEQUENCE [LARGE SCALE GENOMIC DNA]</scope>
    <source>
        <strain evidence="3 4">C62</strain>
    </source>
</reference>
<dbReference type="Pfam" id="PF04854">
    <property type="entry name" value="DUF624"/>
    <property type="match status" value="1"/>
</dbReference>
<evidence type="ECO:0000256" key="2">
    <source>
        <dbReference type="SAM" id="Phobius"/>
    </source>
</evidence>
<dbReference type="RefSeq" id="WP_191071095.1">
    <property type="nucleotide sequence ID" value="NZ_CP060506.1"/>
</dbReference>
<evidence type="ECO:0000313" key="4">
    <source>
        <dbReference type="Proteomes" id="UP000627538"/>
    </source>
</evidence>
<dbReference type="PROSITE" id="PS51257">
    <property type="entry name" value="PROKAR_LIPOPROTEIN"/>
    <property type="match status" value="1"/>
</dbReference>
<gene>
    <name evidence="3" type="ORF">H8R10_02040</name>
</gene>
<feature type="region of interest" description="Disordered" evidence="1">
    <location>
        <begin position="209"/>
        <end position="229"/>
    </location>
</feature>
<protein>
    <submittedName>
        <fullName evidence="3">DUF624 domain-containing protein</fullName>
    </submittedName>
</protein>
<proteinExistence type="predicted"/>
<evidence type="ECO:0000313" key="3">
    <source>
        <dbReference type="EMBL" id="MBD3689015.1"/>
    </source>
</evidence>
<organism evidence="3 4">
    <name type="scientific">Nanchangia anserum</name>
    <dbReference type="NCBI Taxonomy" id="2692125"/>
    <lineage>
        <taxon>Bacteria</taxon>
        <taxon>Bacillati</taxon>
        <taxon>Actinomycetota</taxon>
        <taxon>Actinomycetes</taxon>
        <taxon>Actinomycetales</taxon>
        <taxon>Actinomycetaceae</taxon>
        <taxon>Nanchangia</taxon>
    </lineage>
</organism>
<feature type="transmembrane region" description="Helical" evidence="2">
    <location>
        <begin position="181"/>
        <end position="201"/>
    </location>
</feature>
<dbReference type="InterPro" id="IPR006938">
    <property type="entry name" value="DUF624"/>
</dbReference>
<keyword evidence="2" id="KW-1133">Transmembrane helix</keyword>
<dbReference type="Proteomes" id="UP000627538">
    <property type="component" value="Unassembled WGS sequence"/>
</dbReference>
<keyword evidence="4" id="KW-1185">Reference proteome</keyword>
<keyword evidence="2" id="KW-0812">Transmembrane</keyword>
<dbReference type="EMBL" id="JACRUO010000001">
    <property type="protein sequence ID" value="MBD3689015.1"/>
    <property type="molecule type" value="Genomic_DNA"/>
</dbReference>
<sequence length="229" mass="24824">MSLARFALSYEALCRLICRLVVCHVLAVATSCAGLIVFGVFPALEAIVRVTRYERLRGAPLRVRDLPATFWRFWREGLIGANVRGWVSTVILLGLAIEYRVTNVVGRGLLAYACAGVLLLLIIVLTLAWVNLVFLSAHMHLGAGPLIRTAVLMVCARPLVTLASLVIIAVWSALVIKLPALVIAFGITPVLVALTHIRWVWAKLPGTQPDHPDEEDAPCGSPCATSQTT</sequence>
<keyword evidence="2" id="KW-0472">Membrane</keyword>
<dbReference type="AlphaFoldDB" id="A0A8I0KPL3"/>
<evidence type="ECO:0000256" key="1">
    <source>
        <dbReference type="SAM" id="MobiDB-lite"/>
    </source>
</evidence>
<name>A0A8I0KPL3_9ACTO</name>
<feature type="transmembrane region" description="Helical" evidence="2">
    <location>
        <begin position="21"/>
        <end position="44"/>
    </location>
</feature>
<feature type="transmembrane region" description="Helical" evidence="2">
    <location>
        <begin position="109"/>
        <end position="130"/>
    </location>
</feature>